<sequence length="289" mass="32218">MPIKASELILNPDGSVYHLNLRPEHIANTIITVGDPDRVDSVTKYFDTVEFQTKKREFHTQTGTYKGKRITVISTGIGTDNIDIVFNELDALVNIDLEKREIKSKLTSLDIIRIGTSGSIQKEIPIDSFLISDYAAGFDSLLHFYESKHVQYDDISKAIINHTNWFVSKSSPYVVKCDESLFNKMSSARTVKGFTATNVGFYGPQGRILRLPIQDNDLNDKLASFNYKGMPITNLEMETAGIYGLASLLGHKALSMNAIIANRATGEFSNDPKTIVDDLIVYALNKLVE</sequence>
<dbReference type="GO" id="GO:0004850">
    <property type="term" value="F:uridine phosphorylase activity"/>
    <property type="evidence" value="ECO:0007669"/>
    <property type="project" value="UniProtKB-EC"/>
</dbReference>
<reference evidence="5 6" key="1">
    <citation type="journal article" date="2014" name="Int. J. Syst. Evol. Microbiol.">
        <title>Complete genome sequence of Corynebacterium casei LMG S-19264T (=DSM 44701T), isolated from a smear-ripened cheese.</title>
        <authorList>
            <consortium name="US DOE Joint Genome Institute (JGI-PGF)"/>
            <person name="Walter F."/>
            <person name="Albersmeier A."/>
            <person name="Kalinowski J."/>
            <person name="Ruckert C."/>
        </authorList>
    </citation>
    <scope>NUCLEOTIDE SEQUENCE [LARGE SCALE GENOMIC DNA]</scope>
    <source>
        <strain evidence="5 6">CGMCC 1.15295</strain>
    </source>
</reference>
<dbReference type="Gene3D" id="3.40.50.1580">
    <property type="entry name" value="Nucleoside phosphorylase domain"/>
    <property type="match status" value="1"/>
</dbReference>
<proteinExistence type="predicted"/>
<dbReference type="RefSeq" id="WP_188605715.1">
    <property type="nucleotide sequence ID" value="NZ_BMIC01000002.1"/>
</dbReference>
<organism evidence="5 6">
    <name type="scientific">Aquaticitalea lipolytica</name>
    <dbReference type="NCBI Taxonomy" id="1247562"/>
    <lineage>
        <taxon>Bacteria</taxon>
        <taxon>Pseudomonadati</taxon>
        <taxon>Bacteroidota</taxon>
        <taxon>Flavobacteriia</taxon>
        <taxon>Flavobacteriales</taxon>
        <taxon>Flavobacteriaceae</taxon>
        <taxon>Aquaticitalea</taxon>
    </lineage>
</organism>
<keyword evidence="6" id="KW-1185">Reference proteome</keyword>
<evidence type="ECO:0000256" key="1">
    <source>
        <dbReference type="ARBA" id="ARBA00011888"/>
    </source>
</evidence>
<evidence type="ECO:0000259" key="4">
    <source>
        <dbReference type="Pfam" id="PF01048"/>
    </source>
</evidence>
<comment type="caution">
    <text evidence="5">The sequence shown here is derived from an EMBL/GenBank/DDBJ whole genome shotgun (WGS) entry which is preliminary data.</text>
</comment>
<dbReference type="PANTHER" id="PTHR43691">
    <property type="entry name" value="URIDINE PHOSPHORYLASE"/>
    <property type="match status" value="1"/>
</dbReference>
<dbReference type="CDD" id="cd00436">
    <property type="entry name" value="UP_TbUP-like"/>
    <property type="match status" value="1"/>
</dbReference>
<dbReference type="EC" id="2.4.2.3" evidence="1"/>
<feature type="domain" description="Nucleoside phosphorylase" evidence="4">
    <location>
        <begin position="30"/>
        <end position="266"/>
    </location>
</feature>
<accession>A0A8J2XGQ3</accession>
<dbReference type="EMBL" id="BMIC01000002">
    <property type="protein sequence ID" value="GFZ84822.1"/>
    <property type="molecule type" value="Genomic_DNA"/>
</dbReference>
<comment type="catalytic activity">
    <reaction evidence="3">
        <text>uridine + phosphate = alpha-D-ribose 1-phosphate + uracil</text>
        <dbReference type="Rhea" id="RHEA:24388"/>
        <dbReference type="ChEBI" id="CHEBI:16704"/>
        <dbReference type="ChEBI" id="CHEBI:17568"/>
        <dbReference type="ChEBI" id="CHEBI:43474"/>
        <dbReference type="ChEBI" id="CHEBI:57720"/>
        <dbReference type="EC" id="2.4.2.3"/>
    </reaction>
</comment>
<dbReference type="InterPro" id="IPR000845">
    <property type="entry name" value="Nucleoside_phosphorylase_d"/>
</dbReference>
<dbReference type="Pfam" id="PF01048">
    <property type="entry name" value="PNP_UDP_1"/>
    <property type="match status" value="1"/>
</dbReference>
<name>A0A8J2XGQ3_9FLAO</name>
<protein>
    <recommendedName>
        <fullName evidence="2">Uridine phosphorylase</fullName>
        <ecNumber evidence="1">2.4.2.3</ecNumber>
    </recommendedName>
</protein>
<dbReference type="GO" id="GO:0005829">
    <property type="term" value="C:cytosol"/>
    <property type="evidence" value="ECO:0007669"/>
    <property type="project" value="TreeGrafter"/>
</dbReference>
<dbReference type="GO" id="GO:0004731">
    <property type="term" value="F:purine-nucleoside phosphorylase activity"/>
    <property type="evidence" value="ECO:0007669"/>
    <property type="project" value="TreeGrafter"/>
</dbReference>
<dbReference type="GO" id="GO:0006152">
    <property type="term" value="P:purine nucleoside catabolic process"/>
    <property type="evidence" value="ECO:0007669"/>
    <property type="project" value="TreeGrafter"/>
</dbReference>
<evidence type="ECO:0000256" key="2">
    <source>
        <dbReference type="ARBA" id="ARBA00021980"/>
    </source>
</evidence>
<dbReference type="InterPro" id="IPR035994">
    <property type="entry name" value="Nucleoside_phosphorylase_sf"/>
</dbReference>
<dbReference type="SUPFAM" id="SSF53167">
    <property type="entry name" value="Purine and uridine phosphorylases"/>
    <property type="match status" value="1"/>
</dbReference>
<evidence type="ECO:0000313" key="6">
    <source>
        <dbReference type="Proteomes" id="UP000598120"/>
    </source>
</evidence>
<gene>
    <name evidence="5" type="primary">udp</name>
    <name evidence="5" type="ORF">GCM10011531_14730</name>
</gene>
<evidence type="ECO:0000256" key="3">
    <source>
        <dbReference type="ARBA" id="ARBA00048447"/>
    </source>
</evidence>
<dbReference type="PANTHER" id="PTHR43691:SF11">
    <property type="entry name" value="FI09636P-RELATED"/>
    <property type="match status" value="1"/>
</dbReference>
<evidence type="ECO:0000313" key="5">
    <source>
        <dbReference type="EMBL" id="GFZ84822.1"/>
    </source>
</evidence>
<dbReference type="AlphaFoldDB" id="A0A8J2XGQ3"/>
<dbReference type="Proteomes" id="UP000598120">
    <property type="component" value="Unassembled WGS sequence"/>
</dbReference>